<feature type="transmembrane region" description="Helical" evidence="2">
    <location>
        <begin position="108"/>
        <end position="126"/>
    </location>
</feature>
<keyword evidence="2" id="KW-0472">Membrane</keyword>
<evidence type="ECO:0000256" key="1">
    <source>
        <dbReference type="SAM" id="MobiDB-lite"/>
    </source>
</evidence>
<keyword evidence="2" id="KW-0812">Transmembrane</keyword>
<gene>
    <name evidence="3" type="ORF">GCM10022255_044260</name>
</gene>
<evidence type="ECO:0000313" key="4">
    <source>
        <dbReference type="Proteomes" id="UP001500620"/>
    </source>
</evidence>
<comment type="caution">
    <text evidence="3">The sequence shown here is derived from an EMBL/GenBank/DDBJ whole genome shotgun (WGS) entry which is preliminary data.</text>
</comment>
<evidence type="ECO:0000256" key="2">
    <source>
        <dbReference type="SAM" id="Phobius"/>
    </source>
</evidence>
<keyword evidence="4" id="KW-1185">Reference proteome</keyword>
<dbReference type="Proteomes" id="UP001500620">
    <property type="component" value="Unassembled WGS sequence"/>
</dbReference>
<dbReference type="RefSeq" id="WP_345129014.1">
    <property type="nucleotide sequence ID" value="NZ_BAABAT010000011.1"/>
</dbReference>
<accession>A0ABP8DAS6</accession>
<organism evidence="3 4">
    <name type="scientific">Dactylosporangium darangshiense</name>
    <dbReference type="NCBI Taxonomy" id="579108"/>
    <lineage>
        <taxon>Bacteria</taxon>
        <taxon>Bacillati</taxon>
        <taxon>Actinomycetota</taxon>
        <taxon>Actinomycetes</taxon>
        <taxon>Micromonosporales</taxon>
        <taxon>Micromonosporaceae</taxon>
        <taxon>Dactylosporangium</taxon>
    </lineage>
</organism>
<protein>
    <submittedName>
        <fullName evidence="3">Uncharacterized protein</fullName>
    </submittedName>
</protein>
<reference evidence="4" key="1">
    <citation type="journal article" date="2019" name="Int. J. Syst. Evol. Microbiol.">
        <title>The Global Catalogue of Microorganisms (GCM) 10K type strain sequencing project: providing services to taxonomists for standard genome sequencing and annotation.</title>
        <authorList>
            <consortium name="The Broad Institute Genomics Platform"/>
            <consortium name="The Broad Institute Genome Sequencing Center for Infectious Disease"/>
            <person name="Wu L."/>
            <person name="Ma J."/>
        </authorList>
    </citation>
    <scope>NUCLEOTIDE SEQUENCE [LARGE SCALE GENOMIC DNA]</scope>
    <source>
        <strain evidence="4">JCM 17441</strain>
    </source>
</reference>
<feature type="region of interest" description="Disordered" evidence="1">
    <location>
        <begin position="160"/>
        <end position="211"/>
    </location>
</feature>
<evidence type="ECO:0000313" key="3">
    <source>
        <dbReference type="EMBL" id="GAA4251475.1"/>
    </source>
</evidence>
<feature type="transmembrane region" description="Helical" evidence="2">
    <location>
        <begin position="40"/>
        <end position="61"/>
    </location>
</feature>
<feature type="compositionally biased region" description="Low complexity" evidence="1">
    <location>
        <begin position="164"/>
        <end position="211"/>
    </location>
</feature>
<proteinExistence type="predicted"/>
<keyword evidence="2" id="KW-1133">Transmembrane helix</keyword>
<name>A0ABP8DAS6_9ACTN</name>
<feature type="transmembrane region" description="Helical" evidence="2">
    <location>
        <begin position="82"/>
        <end position="102"/>
    </location>
</feature>
<dbReference type="EMBL" id="BAABAT010000011">
    <property type="protein sequence ID" value="GAA4251475.1"/>
    <property type="molecule type" value="Genomic_DNA"/>
</dbReference>
<sequence>MLIRVPAGQVAAGQLPHICPRHGEQAIEMKKVRLISKPPGWAIVLILLAVIVYVIVVSALRKKVLAPAWPWCEQCKAARSRNLGIGLGVLGLGVLLFVIGAAMGENGAALFLFGFLAFLIGLIIALRANPQVISSAFVSQDGAFVDITKGDERFARALQGGGQPAVPQQGQWGYGAAPQQPVQYQQQPAGYQPQQQQYPPQQQGYTQYPGQ</sequence>